<comment type="subcellular location">
    <subcellularLocation>
        <location evidence="1">Cell membrane</location>
        <topology evidence="1">Multi-pass membrane protein</topology>
    </subcellularLocation>
</comment>
<reference evidence="10" key="1">
    <citation type="submission" date="2023-02" db="EMBL/GenBank/DDBJ databases">
        <title>Gut commensal Christensenella minuta modulates host metabolism via a new class of secondary bile acids.</title>
        <authorList>
            <person name="Liu C."/>
        </authorList>
    </citation>
    <scope>NUCLEOTIDE SEQUENCE</scope>
    <source>
        <strain evidence="10">CA70</strain>
    </source>
</reference>
<keyword evidence="5 9" id="KW-0812">Transmembrane</keyword>
<keyword evidence="6 9" id="KW-1133">Transmembrane helix</keyword>
<feature type="transmembrane region" description="Helical" evidence="9">
    <location>
        <begin position="114"/>
        <end position="138"/>
    </location>
</feature>
<evidence type="ECO:0000256" key="7">
    <source>
        <dbReference type="ARBA" id="ARBA00023136"/>
    </source>
</evidence>
<evidence type="ECO:0000256" key="6">
    <source>
        <dbReference type="ARBA" id="ARBA00022989"/>
    </source>
</evidence>
<feature type="transmembrane region" description="Helical" evidence="9">
    <location>
        <begin position="69"/>
        <end position="102"/>
    </location>
</feature>
<accession>A0AAU8AAJ4</accession>
<feature type="transmembrane region" description="Helical" evidence="9">
    <location>
        <begin position="150"/>
        <end position="168"/>
    </location>
</feature>
<feature type="transmembrane region" description="Helical" evidence="9">
    <location>
        <begin position="199"/>
        <end position="218"/>
    </location>
</feature>
<dbReference type="InterPro" id="IPR001851">
    <property type="entry name" value="ABC_transp_permease"/>
</dbReference>
<keyword evidence="3" id="KW-1003">Cell membrane</keyword>
<dbReference type="AlphaFoldDB" id="A0AAU8AAJ4"/>
<feature type="transmembrane region" description="Helical" evidence="9">
    <location>
        <begin position="6"/>
        <end position="26"/>
    </location>
</feature>
<keyword evidence="7 9" id="KW-0472">Membrane</keyword>
<evidence type="ECO:0000256" key="4">
    <source>
        <dbReference type="ARBA" id="ARBA00022519"/>
    </source>
</evidence>
<dbReference type="PANTHER" id="PTHR32196">
    <property type="entry name" value="ABC TRANSPORTER PERMEASE PROTEIN YPHD-RELATED-RELATED"/>
    <property type="match status" value="1"/>
</dbReference>
<evidence type="ECO:0000256" key="3">
    <source>
        <dbReference type="ARBA" id="ARBA00022475"/>
    </source>
</evidence>
<evidence type="ECO:0000256" key="9">
    <source>
        <dbReference type="SAM" id="Phobius"/>
    </source>
</evidence>
<organism evidence="10">
    <name type="scientific">Christensenella massiliensis</name>
    <dbReference type="NCBI Taxonomy" id="1805714"/>
    <lineage>
        <taxon>Bacteria</taxon>
        <taxon>Bacillati</taxon>
        <taxon>Bacillota</taxon>
        <taxon>Clostridia</taxon>
        <taxon>Christensenellales</taxon>
        <taxon>Christensenellaceae</taxon>
        <taxon>Christensenella</taxon>
    </lineage>
</organism>
<gene>
    <name evidence="10" type="ORF">PUP29_02330</name>
</gene>
<sequence>MNKKMLQSAVPYLGLVIVIVLFTILTQGKSMDGSNWKLIIEQALTLLICSAGVMFVMTMGSLDFSQGSIVGLACYAAAVVSSFSIPLAIVAAVGVGAGIGLLNGVMHAKFKIQSFIVTMCTMFIFRGLVVFFTSNFPAETPYAIYDYDNLVGKFIVVVAIVAAGFIVFRFTKLGRQVRAIGSGEIAAAYSGVNVDRTKILAFVIAGALAGIAAFFALVRTGSATAQTGNLMETNVMIALVLGGLSVSGGARSNYMAVIIGAMMLTCLTNGLVLIGADPITQQLIKGIIFLLCIIITTDRKSGLISK</sequence>
<evidence type="ECO:0000313" key="10">
    <source>
        <dbReference type="EMBL" id="XCC62781.1"/>
    </source>
</evidence>
<dbReference type="EMBL" id="CP117826">
    <property type="protein sequence ID" value="XCC62781.1"/>
    <property type="molecule type" value="Genomic_DNA"/>
</dbReference>
<name>A0AAU8AAJ4_9FIRM</name>
<dbReference type="CDD" id="cd06579">
    <property type="entry name" value="TM_PBP1_transp_AraH_like"/>
    <property type="match status" value="1"/>
</dbReference>
<proteinExistence type="predicted"/>
<keyword evidence="2" id="KW-0813">Transport</keyword>
<dbReference type="GO" id="GO:0022857">
    <property type="term" value="F:transmembrane transporter activity"/>
    <property type="evidence" value="ECO:0007669"/>
    <property type="project" value="InterPro"/>
</dbReference>
<keyword evidence="4" id="KW-0997">Cell inner membrane</keyword>
<evidence type="ECO:0000256" key="8">
    <source>
        <dbReference type="ARBA" id="ARBA00039381"/>
    </source>
</evidence>
<dbReference type="PANTHER" id="PTHR32196:SF71">
    <property type="entry name" value="AUTOINDUCER 2 IMPORT SYSTEM PERMEASE PROTEIN LSRD"/>
    <property type="match status" value="1"/>
</dbReference>
<evidence type="ECO:0000256" key="1">
    <source>
        <dbReference type="ARBA" id="ARBA00004651"/>
    </source>
</evidence>
<protein>
    <recommendedName>
        <fullName evidence="8">Autoinducer 2 import system permease protein LsrD</fullName>
    </recommendedName>
</protein>
<dbReference type="GO" id="GO:0005886">
    <property type="term" value="C:plasma membrane"/>
    <property type="evidence" value="ECO:0007669"/>
    <property type="project" value="UniProtKB-SubCell"/>
</dbReference>
<evidence type="ECO:0000256" key="2">
    <source>
        <dbReference type="ARBA" id="ARBA00022448"/>
    </source>
</evidence>
<dbReference type="Pfam" id="PF02653">
    <property type="entry name" value="BPD_transp_2"/>
    <property type="match status" value="1"/>
</dbReference>
<dbReference type="RefSeq" id="WP_079547427.1">
    <property type="nucleotide sequence ID" value="NZ_CP117826.1"/>
</dbReference>
<feature type="transmembrane region" description="Helical" evidence="9">
    <location>
        <begin position="38"/>
        <end position="57"/>
    </location>
</feature>
<evidence type="ECO:0000256" key="5">
    <source>
        <dbReference type="ARBA" id="ARBA00022692"/>
    </source>
</evidence>
<feature type="transmembrane region" description="Helical" evidence="9">
    <location>
        <begin position="254"/>
        <end position="273"/>
    </location>
</feature>